<evidence type="ECO:0000313" key="3">
    <source>
        <dbReference type="EMBL" id="CEM15765.1"/>
    </source>
</evidence>
<feature type="region of interest" description="Disordered" evidence="2">
    <location>
        <begin position="393"/>
        <end position="418"/>
    </location>
</feature>
<feature type="compositionally biased region" description="Low complexity" evidence="2">
    <location>
        <begin position="756"/>
        <end position="783"/>
    </location>
</feature>
<feature type="region of interest" description="Disordered" evidence="2">
    <location>
        <begin position="239"/>
        <end position="261"/>
    </location>
</feature>
<dbReference type="EMBL" id="CDMY01000470">
    <property type="protein sequence ID" value="CEM15765.1"/>
    <property type="molecule type" value="Genomic_DNA"/>
</dbReference>
<evidence type="ECO:0000256" key="2">
    <source>
        <dbReference type="SAM" id="MobiDB-lite"/>
    </source>
</evidence>
<evidence type="ECO:0000256" key="1">
    <source>
        <dbReference type="SAM" id="Coils"/>
    </source>
</evidence>
<feature type="region of interest" description="Disordered" evidence="2">
    <location>
        <begin position="606"/>
        <end position="659"/>
    </location>
</feature>
<evidence type="ECO:0000313" key="4">
    <source>
        <dbReference type="Proteomes" id="UP000041254"/>
    </source>
</evidence>
<feature type="compositionally biased region" description="Low complexity" evidence="2">
    <location>
        <begin position="938"/>
        <end position="963"/>
    </location>
</feature>
<gene>
    <name evidence="3" type="ORF">Vbra_21527</name>
</gene>
<proteinExistence type="predicted"/>
<dbReference type="Proteomes" id="UP000041254">
    <property type="component" value="Unassembled WGS sequence"/>
</dbReference>
<sequence>MQRLLCCTLAAEAQISNTPFHVEEETTPKTPKKTKASSLNWARAADVPMKDGRVSASHVHDGVTIVKRGFLRGGRPPRAEMTGALGCEAEELTGNEAQTLTPTHNTQTTPHLPQPHMMSHLPHNSIIPHLQPNTEDDMLDIDVDHDHDNDRDNDNNMPSHPFPQPGDGSQGDGDGDHNPGDNCLVNNEGLHQQHQQQHQQQGGDGGAANNVNNQDDEIMTEVDPEEMQLLDDVEDEAAAAAAAAEREGYEGFPSPEPAIPPAAEYESNRARLAVVTAEVAAMEVELALLIHAHENQKLHDHDDLTRWRQEALSIELAREVRELDDAAEMARLRDDKEREERAGGDIAVAVDGIDKEIEAVREEEARIQAEQEELDRLIEAEKARTAELNRDLHFESAREHELTAQRQKDAEEERERQRDPHYLLSLICGGRGQSSSACGQAVGVDGSGDGPQDTLEYEMLHGLAQHFRSRSAVAPPPHPNPHPPHPSAVPAPHLPLPTPPMPAMRQAVNPHYAHFHHPYANGPPIPDLPPLQPPLPKAAAALNGNGSDEAPQQGVAHEAGELNGVMPMHHGGAAGMGAMGGQFHPLAGAFAPAAGHYGMPPLMPQGQYRPVGAAPASPSPSPSPSLDASPPTHPYRPVQHASPAQDGFPDAKTNGGPPVPFWGVPGGVGDQPAPQAAAGSPRMVPTMFQPPAAHMNPWGGAYAAAVPHHHQHQHQHQQQYQYQYHPAAAHGGGAIGVGVPFGQGSPPFLPSDSDAQEQPGGASASAASQGSSSPHNYGAAAAATGGGSATGSRNRSRQIPNMSASPKVRHGEMNQQHHQQQQQQIPVPPSAGSVPMPPFGVLPVAHNGMPPPAAAAAAAVANDPFMPGYPPQQSVASPSAAHDQTAHGHHHHHHHHWVGGEGQAPAPAAADDGREGPGAGADPSSSAGAAGPGYWGPQHYPQEQLQQQVHQQQQQQQRQRQGSDGAGGVDGEGGGYAGGGVLYYRSS</sequence>
<feature type="compositionally biased region" description="Basic and acidic residues" evidence="2">
    <location>
        <begin position="142"/>
        <end position="154"/>
    </location>
</feature>
<feature type="region of interest" description="Disordered" evidence="2">
    <location>
        <begin position="868"/>
        <end position="987"/>
    </location>
</feature>
<keyword evidence="1" id="KW-0175">Coiled coil</keyword>
<organism evidence="3 4">
    <name type="scientific">Vitrella brassicaformis (strain CCMP3155)</name>
    <dbReference type="NCBI Taxonomy" id="1169540"/>
    <lineage>
        <taxon>Eukaryota</taxon>
        <taxon>Sar</taxon>
        <taxon>Alveolata</taxon>
        <taxon>Colpodellida</taxon>
        <taxon>Vitrellaceae</taxon>
        <taxon>Vitrella</taxon>
    </lineage>
</organism>
<feature type="region of interest" description="Disordered" evidence="2">
    <location>
        <begin position="98"/>
        <end position="212"/>
    </location>
</feature>
<keyword evidence="4" id="KW-1185">Reference proteome</keyword>
<feature type="compositionally biased region" description="Pro residues" evidence="2">
    <location>
        <begin position="474"/>
        <end position="502"/>
    </location>
</feature>
<feature type="compositionally biased region" description="Basic residues" evidence="2">
    <location>
        <begin position="887"/>
        <end position="897"/>
    </location>
</feature>
<dbReference type="AlphaFoldDB" id="A0A0G4FND9"/>
<feature type="compositionally biased region" description="Low complexity" evidence="2">
    <location>
        <begin position="192"/>
        <end position="212"/>
    </location>
</feature>
<dbReference type="InParanoid" id="A0A0G4FND9"/>
<feature type="compositionally biased region" description="Low complexity" evidence="2">
    <location>
        <begin position="920"/>
        <end position="929"/>
    </location>
</feature>
<feature type="coiled-coil region" evidence="1">
    <location>
        <begin position="350"/>
        <end position="391"/>
    </location>
</feature>
<feature type="compositionally biased region" description="Low complexity" evidence="2">
    <location>
        <begin position="98"/>
        <end position="116"/>
    </location>
</feature>
<feature type="compositionally biased region" description="Gly residues" evidence="2">
    <location>
        <begin position="964"/>
        <end position="981"/>
    </location>
</feature>
<feature type="compositionally biased region" description="Pro residues" evidence="2">
    <location>
        <begin position="521"/>
        <end position="536"/>
    </location>
</feature>
<feature type="region of interest" description="Disordered" evidence="2">
    <location>
        <begin position="471"/>
        <end position="552"/>
    </location>
</feature>
<name>A0A0G4FND9_VITBC</name>
<feature type="region of interest" description="Disordered" evidence="2">
    <location>
        <begin position="735"/>
        <end position="834"/>
    </location>
</feature>
<dbReference type="VEuPathDB" id="CryptoDB:Vbra_21527"/>
<reference evidence="3 4" key="1">
    <citation type="submission" date="2014-11" db="EMBL/GenBank/DDBJ databases">
        <authorList>
            <person name="Zhu J."/>
            <person name="Qi W."/>
            <person name="Song R."/>
        </authorList>
    </citation>
    <scope>NUCLEOTIDE SEQUENCE [LARGE SCALE GENOMIC DNA]</scope>
</reference>
<accession>A0A0G4FND9</accession>
<dbReference type="OMA" id="YETHESF"/>
<feature type="region of interest" description="Disordered" evidence="2">
    <location>
        <begin position="435"/>
        <end position="454"/>
    </location>
</feature>
<protein>
    <submittedName>
        <fullName evidence="3">Uncharacterized protein</fullName>
    </submittedName>
</protein>